<gene>
    <name evidence="1" type="ORF">myaer102_08640</name>
</gene>
<dbReference type="Proteomes" id="UP000278152">
    <property type="component" value="Chromosome"/>
</dbReference>
<proteinExistence type="predicted"/>
<protein>
    <submittedName>
        <fullName evidence="1">Uncharacterized protein</fullName>
    </submittedName>
</protein>
<accession>A0A3G9JRX9</accession>
<evidence type="ECO:0000313" key="2">
    <source>
        <dbReference type="Proteomes" id="UP000278152"/>
    </source>
</evidence>
<dbReference type="RefSeq" id="WP_012266241.1">
    <property type="nucleotide sequence ID" value="NZ_AP019314.1"/>
</dbReference>
<evidence type="ECO:0000313" key="1">
    <source>
        <dbReference type="EMBL" id="BBH38367.1"/>
    </source>
</evidence>
<dbReference type="KEGG" id="mvz:myaer102_08640"/>
<organism evidence="1 2">
    <name type="scientific">Microcystis viridis NIES-102</name>
    <dbReference type="NCBI Taxonomy" id="213615"/>
    <lineage>
        <taxon>Bacteria</taxon>
        <taxon>Bacillati</taxon>
        <taxon>Cyanobacteriota</taxon>
        <taxon>Cyanophyceae</taxon>
        <taxon>Oscillatoriophycideae</taxon>
        <taxon>Chroococcales</taxon>
        <taxon>Microcystaceae</taxon>
        <taxon>Microcystis</taxon>
    </lineage>
</organism>
<reference evidence="1 2" key="1">
    <citation type="submission" date="2018-11" db="EMBL/GenBank/DDBJ databases">
        <title>Complete genome sequence of Microcystis aeruginosa NIES-102.</title>
        <authorList>
            <person name="Yamaguchi H."/>
            <person name="Suzuki S."/>
            <person name="Kawachi M."/>
        </authorList>
    </citation>
    <scope>NUCLEOTIDE SEQUENCE [LARGE SCALE GENOMIC DNA]</scope>
    <source>
        <strain evidence="1 2">NIES-102</strain>
    </source>
</reference>
<dbReference type="EMBL" id="AP019314">
    <property type="protein sequence ID" value="BBH38367.1"/>
    <property type="molecule type" value="Genomic_DNA"/>
</dbReference>
<dbReference type="AlphaFoldDB" id="A0A3G9JRX9"/>
<name>A0A3G9JRX9_MICVR</name>
<sequence>MAAEYTIYLVNQSKQTKTFWAFLQPPDELKGNPNVFANSKINLDVDPNSPATNTFTIPVQYIAGGGSSNKAVGLGIKIDAFVSNNIELQETWEIDYVTVTEDCRGKKAPTMSQIKSPAPENMIALKSNAFDQSANEDCKWYSSMSFGIQTDNGFIGMSWSPSPNDRRTLSPKLAFYVTTGDYGENELASWTEVANDAAVIELKDFKGREATVILTSSGEFQVSPGKPSQELLTAPLNFVDNLIDSHKLLLASLTDLWHSAKNQEQANLLSSGFSSLGETQDDQVISVTWTSTFEDEANTFLAGTLTVKTALTAAFGIFVLTGVEFKITSQTGGGKTVNFTYSGSQSADKIKQLLVAGAKLLFKNS</sequence>